<dbReference type="EMBL" id="CACRTW010000024">
    <property type="protein sequence ID" value="VYU10919.1"/>
    <property type="molecule type" value="Genomic_DNA"/>
</dbReference>
<sequence length="225" mass="24348">MNNIDEKIRKIVALIDGAATEGEARAASLALQRLLVANNLKLEDINLDDSPAKVGEEACDLGRRIPEWKKTLALVVAANYRCRAYTSYSNNGRTVVFVGEGEDSVVASCCFRASANAAENCFRTYCARMKAMGYGNVSRQKGVKGTWMLGFISGLKRAYAEQVSNDESLALAIVVPESVNRHMDGIGLRTTKIKVRTTSDPYVKADGYESGYGFGKGDRVTAASA</sequence>
<gene>
    <name evidence="2" type="ORF">CALFYP39_01444</name>
</gene>
<dbReference type="AlphaFoldDB" id="A0A6N3C7B9"/>
<protein>
    <recommendedName>
        <fullName evidence="1">DUF7168 domain-containing protein</fullName>
    </recommendedName>
</protein>
<dbReference type="RefSeq" id="WP_156599551.1">
    <property type="nucleotide sequence ID" value="NZ_CACRTW010000024.1"/>
</dbReference>
<feature type="domain" description="DUF7168" evidence="1">
    <location>
        <begin position="61"/>
        <end position="180"/>
    </location>
</feature>
<evidence type="ECO:0000259" key="1">
    <source>
        <dbReference type="Pfam" id="PF23771"/>
    </source>
</evidence>
<name>A0A6N3C7B9_9ACTN</name>
<proteinExistence type="predicted"/>
<accession>A0A6N3C7B9</accession>
<reference evidence="2" key="1">
    <citation type="submission" date="2019-11" db="EMBL/GenBank/DDBJ databases">
        <authorList>
            <person name="Feng L."/>
        </authorList>
    </citation>
    <scope>NUCLEOTIDE SEQUENCE</scope>
    <source>
        <strain evidence="2">CaerofaciensLFYP39</strain>
    </source>
</reference>
<dbReference type="Pfam" id="PF23771">
    <property type="entry name" value="DUF7168"/>
    <property type="match status" value="1"/>
</dbReference>
<evidence type="ECO:0000313" key="2">
    <source>
        <dbReference type="EMBL" id="VYU10919.1"/>
    </source>
</evidence>
<dbReference type="InterPro" id="IPR055592">
    <property type="entry name" value="DUF7168"/>
</dbReference>
<organism evidence="2">
    <name type="scientific">Collinsella aerofaciens</name>
    <dbReference type="NCBI Taxonomy" id="74426"/>
    <lineage>
        <taxon>Bacteria</taxon>
        <taxon>Bacillati</taxon>
        <taxon>Actinomycetota</taxon>
        <taxon>Coriobacteriia</taxon>
        <taxon>Coriobacteriales</taxon>
        <taxon>Coriobacteriaceae</taxon>
        <taxon>Collinsella</taxon>
    </lineage>
</organism>